<evidence type="ECO:0008006" key="4">
    <source>
        <dbReference type="Google" id="ProtNLM"/>
    </source>
</evidence>
<dbReference type="RefSeq" id="WP_267280688.1">
    <property type="nucleotide sequence ID" value="NZ_JAOVZV010000005.1"/>
</dbReference>
<evidence type="ECO:0000313" key="3">
    <source>
        <dbReference type="Proteomes" id="UP001070176"/>
    </source>
</evidence>
<protein>
    <recommendedName>
        <fullName evidence="4">RHS repeat-associated core domain-containing protein</fullName>
    </recommendedName>
</protein>
<dbReference type="NCBIfam" id="TIGR03696">
    <property type="entry name" value="Rhs_assc_core"/>
    <property type="match status" value="1"/>
</dbReference>
<name>A0ABT3Y1R3_9FLAO</name>
<dbReference type="EMBL" id="JAOVZV010000005">
    <property type="protein sequence ID" value="MCX8532073.1"/>
    <property type="molecule type" value="Genomic_DNA"/>
</dbReference>
<dbReference type="Proteomes" id="UP001070176">
    <property type="component" value="Unassembled WGS sequence"/>
</dbReference>
<sequence length="642" mass="72211">MSSPADLGTDLFGYKINYNQVEGLSIPHSDFPSLLVKPKYNGNIAEISWKTLTEENEPLKRYGYVYDNLNRLNAGFYQKAGAENAQEYYERLEYDLNGNITRLQRSEGLAPGSNTAMRIDNLKYDYMGNRLTKVTEEQIGNSNGYPYLASHNTIEYDNNLSDGNGNMTKHLDKGINAIIYNYLNLPSQIARGSGRRTNISSYTYRADGTKLKKTISTGNVFSNSETDYLDGFQYDNKNGFSVLTPVLKFVPTSEGYFDFEKNQYIYNYVDHLGNVRIGYSDSNGDNFIQPRDLSVQHCEDMGDGNIACFNDWVPGEVVEVNNYYPFGLMHNYAGTTLNNYQYKYNGKELQETGMYDYGARMYMPDIGRWGVIDPLAEKYRRWTPYNYVMNNPIRFIDPDGMRASTDEYSQRKDIIKIMNNGKIERTPDNNPYDTITNEDGSASIKIDRTNVSDKNPTGDSQIGGQKTLPFETPGHDGVPGGTEYSYLKIDNNDVAQQFFEFAAENTGVEFTRDEFSFSDGFSSNIIGTNHSANESISSYYVIPHLNLGGNSFHIISETSGINYDHSHPFGSNIAPSGFSASFRGAATPSFYKIVTGSGDYLMGGREKFNALHVYSSWKYPSPGKGYIKYDGNNATFVGANKK</sequence>
<feature type="compositionally biased region" description="Polar residues" evidence="1">
    <location>
        <begin position="452"/>
        <end position="464"/>
    </location>
</feature>
<dbReference type="PANTHER" id="PTHR32305:SF15">
    <property type="entry name" value="PROTEIN RHSA-RELATED"/>
    <property type="match status" value="1"/>
</dbReference>
<dbReference type="Pfam" id="PF15659">
    <property type="entry name" value="Toxin-JAB1"/>
    <property type="match status" value="1"/>
</dbReference>
<organism evidence="2 3">
    <name type="scientific">Chryseobacterium luquanense</name>
    <dbReference type="NCBI Taxonomy" id="2983766"/>
    <lineage>
        <taxon>Bacteria</taxon>
        <taxon>Pseudomonadati</taxon>
        <taxon>Bacteroidota</taxon>
        <taxon>Flavobacteriia</taxon>
        <taxon>Flavobacteriales</taxon>
        <taxon>Weeksellaceae</taxon>
        <taxon>Chryseobacterium group</taxon>
        <taxon>Chryseobacterium</taxon>
    </lineage>
</organism>
<gene>
    <name evidence="2" type="ORF">OEA66_06875</name>
</gene>
<evidence type="ECO:0000256" key="1">
    <source>
        <dbReference type="SAM" id="MobiDB-lite"/>
    </source>
</evidence>
<dbReference type="InterPro" id="IPR050708">
    <property type="entry name" value="T6SS_VgrG/RHS"/>
</dbReference>
<dbReference type="InterPro" id="IPR028218">
    <property type="entry name" value="Toxin-JAB1"/>
</dbReference>
<dbReference type="PANTHER" id="PTHR32305">
    <property type="match status" value="1"/>
</dbReference>
<feature type="region of interest" description="Disordered" evidence="1">
    <location>
        <begin position="448"/>
        <end position="472"/>
    </location>
</feature>
<keyword evidence="3" id="KW-1185">Reference proteome</keyword>
<reference evidence="2" key="1">
    <citation type="submission" date="2022-10" db="EMBL/GenBank/DDBJ databases">
        <title>Chryseobacterium sp. nov., a novel bacterial species.</title>
        <authorList>
            <person name="Cao Y."/>
        </authorList>
    </citation>
    <scope>NUCLEOTIDE SEQUENCE</scope>
    <source>
        <strain evidence="2">KC 927</strain>
    </source>
</reference>
<proteinExistence type="predicted"/>
<dbReference type="Gene3D" id="2.180.10.10">
    <property type="entry name" value="RHS repeat-associated core"/>
    <property type="match status" value="1"/>
</dbReference>
<comment type="caution">
    <text evidence="2">The sequence shown here is derived from an EMBL/GenBank/DDBJ whole genome shotgun (WGS) entry which is preliminary data.</text>
</comment>
<dbReference type="InterPro" id="IPR022385">
    <property type="entry name" value="Rhs_assc_core"/>
</dbReference>
<evidence type="ECO:0000313" key="2">
    <source>
        <dbReference type="EMBL" id="MCX8532073.1"/>
    </source>
</evidence>
<accession>A0ABT3Y1R3</accession>